<accession>A0A5A5TE19</accession>
<dbReference type="PANTHER" id="PTHR44154:SF1">
    <property type="entry name" value="QUINONE OXIDOREDUCTASE"/>
    <property type="match status" value="1"/>
</dbReference>
<evidence type="ECO:0000313" key="3">
    <source>
        <dbReference type="EMBL" id="GCF09790.1"/>
    </source>
</evidence>
<gene>
    <name evidence="3" type="ORF">KDI_33540</name>
</gene>
<feature type="domain" description="Enoyl reductase (ER)" evidence="2">
    <location>
        <begin position="10"/>
        <end position="311"/>
    </location>
</feature>
<dbReference type="InterPro" id="IPR011032">
    <property type="entry name" value="GroES-like_sf"/>
</dbReference>
<dbReference type="SMART" id="SM00829">
    <property type="entry name" value="PKS_ER"/>
    <property type="match status" value="1"/>
</dbReference>
<dbReference type="CDD" id="cd05289">
    <property type="entry name" value="MDR_like_2"/>
    <property type="match status" value="1"/>
</dbReference>
<dbReference type="SUPFAM" id="SSF51735">
    <property type="entry name" value="NAD(P)-binding Rossmann-fold domains"/>
    <property type="match status" value="1"/>
</dbReference>
<protein>
    <submittedName>
        <fullName evidence="3">Zinc-binding alcohol dehydrogenase</fullName>
    </submittedName>
</protein>
<dbReference type="Gene3D" id="3.90.180.10">
    <property type="entry name" value="Medium-chain alcohol dehydrogenases, catalytic domain"/>
    <property type="match status" value="1"/>
</dbReference>
<dbReference type="InterPro" id="IPR020843">
    <property type="entry name" value="ER"/>
</dbReference>
<evidence type="ECO:0000259" key="2">
    <source>
        <dbReference type="SMART" id="SM00829"/>
    </source>
</evidence>
<dbReference type="PANTHER" id="PTHR44154">
    <property type="entry name" value="QUINONE OXIDOREDUCTASE"/>
    <property type="match status" value="1"/>
</dbReference>
<reference evidence="3 4" key="1">
    <citation type="submission" date="2019-01" db="EMBL/GenBank/DDBJ databases">
        <title>Draft genome sequence of Dictyobacter sp. Uno17.</title>
        <authorList>
            <person name="Wang C.M."/>
            <person name="Zheng Y."/>
            <person name="Sakai Y."/>
            <person name="Abe K."/>
            <person name="Yokota A."/>
            <person name="Yabe S."/>
        </authorList>
    </citation>
    <scope>NUCLEOTIDE SEQUENCE [LARGE SCALE GENOMIC DNA]</scope>
    <source>
        <strain evidence="3 4">Uno17</strain>
    </source>
</reference>
<evidence type="ECO:0000313" key="4">
    <source>
        <dbReference type="Proteomes" id="UP000322530"/>
    </source>
</evidence>
<comment type="caution">
    <text evidence="3">The sequence shown here is derived from an EMBL/GenBank/DDBJ whole genome shotgun (WGS) entry which is preliminary data.</text>
</comment>
<dbReference type="OrthoDB" id="9787435at2"/>
<dbReference type="RefSeq" id="WP_149402705.1">
    <property type="nucleotide sequence ID" value="NZ_BIXY01000051.1"/>
</dbReference>
<evidence type="ECO:0000256" key="1">
    <source>
        <dbReference type="ARBA" id="ARBA00022857"/>
    </source>
</evidence>
<dbReference type="Gene3D" id="3.40.50.720">
    <property type="entry name" value="NAD(P)-binding Rossmann-like Domain"/>
    <property type="match status" value="1"/>
</dbReference>
<dbReference type="Proteomes" id="UP000322530">
    <property type="component" value="Unassembled WGS sequence"/>
</dbReference>
<dbReference type="InterPro" id="IPR036291">
    <property type="entry name" value="NAD(P)-bd_dom_sf"/>
</dbReference>
<dbReference type="GO" id="GO:0016491">
    <property type="term" value="F:oxidoreductase activity"/>
    <property type="evidence" value="ECO:0007669"/>
    <property type="project" value="InterPro"/>
</dbReference>
<dbReference type="InterPro" id="IPR013154">
    <property type="entry name" value="ADH-like_N"/>
</dbReference>
<dbReference type="EMBL" id="BIXY01000051">
    <property type="protein sequence ID" value="GCF09790.1"/>
    <property type="molecule type" value="Genomic_DNA"/>
</dbReference>
<name>A0A5A5TE19_9CHLR</name>
<keyword evidence="1" id="KW-0521">NADP</keyword>
<dbReference type="Pfam" id="PF13602">
    <property type="entry name" value="ADH_zinc_N_2"/>
    <property type="match status" value="1"/>
</dbReference>
<sequence>MKAIGVTTFGGPEVLHVVELPEPHAGPGEVRMRVHAASVNPTDLLFRAGSQAARLSGRPGPYIPGMDAAGVIDELGPGTDNHLQIGDRVVAFVIPAGPHGGAYAEFIIVPAACVVLAPAGVDFPAASTLLLNGLTARLALDALALNTGQTVAVTGAAGAFGGYVVQLAKADGLTVIADASRSDQTLVHALGADYALDRGEAFAERVRLLLPQGVPGLADGAMLNHLALPAIADGGAMAVIRGWDGPSERRITLHKISSTVFATNTTLFNQLVQQVEQGILTLRVADVLPANRAGEAHRRLEAGGVCGRLVLDFTS</sequence>
<dbReference type="InterPro" id="IPR051603">
    <property type="entry name" value="Zinc-ADH_QOR/CCCR"/>
</dbReference>
<organism evidence="3 4">
    <name type="scientific">Dictyobacter arantiisoli</name>
    <dbReference type="NCBI Taxonomy" id="2014874"/>
    <lineage>
        <taxon>Bacteria</taxon>
        <taxon>Bacillati</taxon>
        <taxon>Chloroflexota</taxon>
        <taxon>Ktedonobacteria</taxon>
        <taxon>Ktedonobacterales</taxon>
        <taxon>Dictyobacteraceae</taxon>
        <taxon>Dictyobacter</taxon>
    </lineage>
</organism>
<dbReference type="AlphaFoldDB" id="A0A5A5TE19"/>
<proteinExistence type="predicted"/>
<keyword evidence="4" id="KW-1185">Reference proteome</keyword>
<dbReference type="SUPFAM" id="SSF50129">
    <property type="entry name" value="GroES-like"/>
    <property type="match status" value="1"/>
</dbReference>
<dbReference type="Pfam" id="PF08240">
    <property type="entry name" value="ADH_N"/>
    <property type="match status" value="1"/>
</dbReference>